<gene>
    <name evidence="1" type="ORF">G3M56_001195</name>
</gene>
<dbReference type="KEGG" id="soa:G3M56_001195"/>
<accession>A0A6B3LB75</accession>
<dbReference type="Proteomes" id="UP000475117">
    <property type="component" value="Chromosome"/>
</dbReference>
<dbReference type="Gene3D" id="2.60.120.10">
    <property type="entry name" value="Jelly Rolls"/>
    <property type="match status" value="1"/>
</dbReference>
<evidence type="ECO:0000313" key="1">
    <source>
        <dbReference type="EMBL" id="QQL45232.1"/>
    </source>
</evidence>
<dbReference type="InterPro" id="IPR011051">
    <property type="entry name" value="RmlC_Cupin_sf"/>
</dbReference>
<evidence type="ECO:0000313" key="2">
    <source>
        <dbReference type="Proteomes" id="UP000475117"/>
    </source>
</evidence>
<dbReference type="RefSeq" id="WP_164364042.1">
    <property type="nucleotide sequence ID" value="NZ_CP066776.1"/>
</dbReference>
<proteinExistence type="predicted"/>
<name>A0A6B3LB75_9BACT</name>
<dbReference type="EMBL" id="CP066776">
    <property type="protein sequence ID" value="QQL45232.1"/>
    <property type="molecule type" value="Genomic_DNA"/>
</dbReference>
<keyword evidence="2" id="KW-1185">Reference proteome</keyword>
<evidence type="ECO:0008006" key="3">
    <source>
        <dbReference type="Google" id="ProtNLM"/>
    </source>
</evidence>
<dbReference type="SUPFAM" id="SSF51182">
    <property type="entry name" value="RmlC-like cupins"/>
    <property type="match status" value="1"/>
</dbReference>
<dbReference type="InterPro" id="IPR014710">
    <property type="entry name" value="RmlC-like_jellyroll"/>
</dbReference>
<organism evidence="1 2">
    <name type="scientific">Sulfuriroseicoccus oceanibius</name>
    <dbReference type="NCBI Taxonomy" id="2707525"/>
    <lineage>
        <taxon>Bacteria</taxon>
        <taxon>Pseudomonadati</taxon>
        <taxon>Verrucomicrobiota</taxon>
        <taxon>Verrucomicrobiia</taxon>
        <taxon>Verrucomicrobiales</taxon>
        <taxon>Verrucomicrobiaceae</taxon>
        <taxon>Sulfuriroseicoccus</taxon>
    </lineage>
</organism>
<protein>
    <recommendedName>
        <fullName evidence="3">dTDP-4-dehydrorhamnose 3,5-epimerase</fullName>
    </recommendedName>
</protein>
<sequence>MSTDLWKGLRAEARQQLETRDYSKAPVEERVSTSGVNASELIAADGGGSDKPDWWIPGVEVFSRRVFQQKQRGHFAEFARETDGKLAEIGMWPKQWATALMNAESAKGFHIHPPFIADDQDPEAWFQKLFVEEPENYSLRPYANEQWDAMFFPQGICEMFLVDERAGMPRRKMRFVIEGDDKPGDNNAGVVIPAGVAHSLQSLSTKDLIMVYGTSTTFLPENEGRIESGIEGTTMPPDWERYFLG</sequence>
<dbReference type="AlphaFoldDB" id="A0A6B3LB75"/>
<reference evidence="1 2" key="1">
    <citation type="submission" date="2020-12" db="EMBL/GenBank/DDBJ databases">
        <title>Sulforoseuscoccus oceanibium gen. nov., sp. nov., a representative of the phylum Verrucomicrobia with special cytoplasmic membrane, and proposal of Sulforoseuscoccusaceae fam. nov.</title>
        <authorList>
            <person name="Xi F."/>
        </authorList>
    </citation>
    <scope>NUCLEOTIDE SEQUENCE [LARGE SCALE GENOMIC DNA]</scope>
    <source>
        <strain evidence="1 2">T37</strain>
    </source>
</reference>